<dbReference type="Gene3D" id="3.40.50.300">
    <property type="entry name" value="P-loop containing nucleotide triphosphate hydrolases"/>
    <property type="match status" value="1"/>
</dbReference>
<dbReference type="Gene3D" id="1.10.10.10">
    <property type="entry name" value="Winged helix-like DNA-binding domain superfamily/Winged helix DNA-binding domain"/>
    <property type="match status" value="1"/>
</dbReference>
<accession>A0ABS2RIB8</accession>
<dbReference type="SMART" id="SM00862">
    <property type="entry name" value="Trans_reg_C"/>
    <property type="match status" value="1"/>
</dbReference>
<dbReference type="InterPro" id="IPR027417">
    <property type="entry name" value="P-loop_NTPase"/>
</dbReference>
<dbReference type="InterPro" id="IPR016032">
    <property type="entry name" value="Sig_transdc_resp-reg_C-effctor"/>
</dbReference>
<evidence type="ECO:0000256" key="1">
    <source>
        <dbReference type="ARBA" id="ARBA00005820"/>
    </source>
</evidence>
<dbReference type="SMART" id="SM00028">
    <property type="entry name" value="TPR"/>
    <property type="match status" value="5"/>
</dbReference>
<dbReference type="InterPro" id="IPR001867">
    <property type="entry name" value="OmpR/PhoB-type_DNA-bd"/>
</dbReference>
<dbReference type="PRINTS" id="PR00364">
    <property type="entry name" value="DISEASERSIST"/>
</dbReference>
<evidence type="ECO:0000256" key="5">
    <source>
        <dbReference type="PROSITE-ProRule" id="PRU01091"/>
    </source>
</evidence>
<dbReference type="Gene3D" id="1.25.40.10">
    <property type="entry name" value="Tetratricopeptide repeat domain"/>
    <property type="match status" value="3"/>
</dbReference>
<dbReference type="CDD" id="cd00009">
    <property type="entry name" value="AAA"/>
    <property type="match status" value="1"/>
</dbReference>
<evidence type="ECO:0000256" key="2">
    <source>
        <dbReference type="ARBA" id="ARBA00023015"/>
    </source>
</evidence>
<dbReference type="InterPro" id="IPR051677">
    <property type="entry name" value="AfsR-DnrI-RedD_regulator"/>
</dbReference>
<dbReference type="SMART" id="SM01043">
    <property type="entry name" value="BTAD"/>
    <property type="match status" value="1"/>
</dbReference>
<dbReference type="InterPro" id="IPR036388">
    <property type="entry name" value="WH-like_DNA-bd_sf"/>
</dbReference>
<protein>
    <submittedName>
        <fullName evidence="7">DNA-binding SARP family transcriptional activator</fullName>
    </submittedName>
</protein>
<dbReference type="Pfam" id="PF00486">
    <property type="entry name" value="Trans_reg_C"/>
    <property type="match status" value="1"/>
</dbReference>
<comment type="caution">
    <text evidence="7">The sequence shown here is derived from an EMBL/GenBank/DDBJ whole genome shotgun (WGS) entry which is preliminary data.</text>
</comment>
<dbReference type="InterPro" id="IPR041664">
    <property type="entry name" value="AAA_16"/>
</dbReference>
<dbReference type="SUPFAM" id="SSF52540">
    <property type="entry name" value="P-loop containing nucleoside triphosphate hydrolases"/>
    <property type="match status" value="1"/>
</dbReference>
<dbReference type="Proteomes" id="UP000704762">
    <property type="component" value="Unassembled WGS sequence"/>
</dbReference>
<dbReference type="Pfam" id="PF13424">
    <property type="entry name" value="TPR_12"/>
    <property type="match status" value="1"/>
</dbReference>
<evidence type="ECO:0000256" key="3">
    <source>
        <dbReference type="ARBA" id="ARBA00023125"/>
    </source>
</evidence>
<keyword evidence="2" id="KW-0805">Transcription regulation</keyword>
<dbReference type="PANTHER" id="PTHR35807">
    <property type="entry name" value="TRANSCRIPTIONAL REGULATOR REDD-RELATED"/>
    <property type="match status" value="1"/>
</dbReference>
<evidence type="ECO:0000313" key="7">
    <source>
        <dbReference type="EMBL" id="MBM7798707.1"/>
    </source>
</evidence>
<dbReference type="InterPro" id="IPR003593">
    <property type="entry name" value="AAA+_ATPase"/>
</dbReference>
<dbReference type="Pfam" id="PF03704">
    <property type="entry name" value="BTAD"/>
    <property type="match status" value="1"/>
</dbReference>
<feature type="DNA-binding region" description="OmpR/PhoB-type" evidence="5">
    <location>
        <begin position="1"/>
        <end position="93"/>
    </location>
</feature>
<dbReference type="InterPro" id="IPR019734">
    <property type="entry name" value="TPR_rpt"/>
</dbReference>
<dbReference type="PANTHER" id="PTHR35807:SF1">
    <property type="entry name" value="TRANSCRIPTIONAL REGULATOR REDD"/>
    <property type="match status" value="1"/>
</dbReference>
<gene>
    <name evidence="7" type="ORF">JOE57_001628</name>
</gene>
<dbReference type="GO" id="GO:0003677">
    <property type="term" value="F:DNA binding"/>
    <property type="evidence" value="ECO:0007669"/>
    <property type="project" value="UniProtKB-KW"/>
</dbReference>
<dbReference type="InterPro" id="IPR005158">
    <property type="entry name" value="BTAD"/>
</dbReference>
<dbReference type="SMART" id="SM00382">
    <property type="entry name" value="AAA"/>
    <property type="match status" value="1"/>
</dbReference>
<keyword evidence="3 5" id="KW-0238">DNA-binding</keyword>
<comment type="similarity">
    <text evidence="1">Belongs to the AfsR/DnrI/RedD regulatory family.</text>
</comment>
<keyword evidence="4" id="KW-0804">Transcription</keyword>
<sequence length="969" mass="104364">MIFEILGPMTVTGETAVRLLPGSKPRQLLATLLLHPNRYVSADFIADNLWDGQPPNSAAANLRTYVRLLRTRISERTGAATIETRPNGYALMISPDELDSTRLESLVSEARHLSRVGDFAGALALIDQATGLWRGTPLEDVPVCSAWQPQLTRWEMAYTEVLDEAIRLHVDHGDPRRAARLVRDVLDRDPYNEDLWCQLMRCYLAAGQPQFALAAANEGTAVFDTELGVEVGAAFAALAAQARSATTARTAPAGPGLDVEVPAVRDADLPMERQRGRSVPTQLPMDVAGFCGREDQLAELSDALRQRSAARPFVAVLSGPPGVGKTALATRLAHAVRSSFPDGQIFLSLRGTGDPVEPAFAVSEALMSLGVQTIPEQVDRAAALLRSELASRRVLLVLDDAGSASQVSPLIPGTGDSAVLVTSRRRLTDVVGARPFDLDVLDLDSAVAMAAEIAPQRSATDLAALVRACGFHPLAIRIAAARLSRRPDLSAQALVARLTDPDHALNELTLGETAFRTSADLSLRSLAPADGLGYRVLGALDIVEFPGWVVDLSGGSSTTTDALLEENLLQQGRGPRNQSREYRMHDLLRWHAREWGHDHRDEVDLGVRRVLLGWLVLARHAANALEYHYLGNAIDLPAGAPALPVPPGAGADWFVAEQARVAELTSTAMRHGLVDIAWRLACTWSAYFDLTGHTDFWLRLLNQVLPSAHGVDDPYGEATVRRDLGQVLLYRADLDGAAGHLAGSAALFRRLGNVDGVGIAEVGLGVGCRLRGELDQSEAHVSSALNCFQRAGNAHGEAHAMNSMATIQLARGDCDRAEPWLNRAQALAVELGDHHRVAQVLRQIAAMHSRRSDLTSARAAMEEALAIFGRLGDHRCAGMAHSTLARMLMKADDLSGARREFTAALTLADGAGDAVAQAVASEALASVSIRAGRTDEARRYLQRSIRNWQFAALPRDADRVLGQLGRLGR</sequence>
<organism evidence="7 8">
    <name type="scientific">Microlunatus panaciterrae</name>
    <dbReference type="NCBI Taxonomy" id="400768"/>
    <lineage>
        <taxon>Bacteria</taxon>
        <taxon>Bacillati</taxon>
        <taxon>Actinomycetota</taxon>
        <taxon>Actinomycetes</taxon>
        <taxon>Propionibacteriales</taxon>
        <taxon>Propionibacteriaceae</taxon>
        <taxon>Microlunatus</taxon>
    </lineage>
</organism>
<dbReference type="EMBL" id="JAFBCF010000001">
    <property type="protein sequence ID" value="MBM7798707.1"/>
    <property type="molecule type" value="Genomic_DNA"/>
</dbReference>
<name>A0ABS2RIB8_9ACTN</name>
<dbReference type="SUPFAM" id="SSF48452">
    <property type="entry name" value="TPR-like"/>
    <property type="match status" value="3"/>
</dbReference>
<dbReference type="Pfam" id="PF13191">
    <property type="entry name" value="AAA_16"/>
    <property type="match status" value="1"/>
</dbReference>
<reference evidence="7 8" key="1">
    <citation type="submission" date="2021-01" db="EMBL/GenBank/DDBJ databases">
        <title>Sequencing the genomes of 1000 actinobacteria strains.</title>
        <authorList>
            <person name="Klenk H.-P."/>
        </authorList>
    </citation>
    <scope>NUCLEOTIDE SEQUENCE [LARGE SCALE GENOMIC DNA]</scope>
    <source>
        <strain evidence="7 8">DSM 18662</strain>
    </source>
</reference>
<dbReference type="PROSITE" id="PS51755">
    <property type="entry name" value="OMPR_PHOB"/>
    <property type="match status" value="1"/>
</dbReference>
<evidence type="ECO:0000256" key="4">
    <source>
        <dbReference type="ARBA" id="ARBA00023163"/>
    </source>
</evidence>
<keyword evidence="8" id="KW-1185">Reference proteome</keyword>
<dbReference type="InterPro" id="IPR011990">
    <property type="entry name" value="TPR-like_helical_dom_sf"/>
</dbReference>
<dbReference type="RefSeq" id="WP_204917220.1">
    <property type="nucleotide sequence ID" value="NZ_BAAAQP010000002.1"/>
</dbReference>
<evidence type="ECO:0000259" key="6">
    <source>
        <dbReference type="PROSITE" id="PS51755"/>
    </source>
</evidence>
<evidence type="ECO:0000313" key="8">
    <source>
        <dbReference type="Proteomes" id="UP000704762"/>
    </source>
</evidence>
<proteinExistence type="inferred from homology"/>
<dbReference type="SUPFAM" id="SSF46894">
    <property type="entry name" value="C-terminal effector domain of the bipartite response regulators"/>
    <property type="match status" value="1"/>
</dbReference>
<feature type="domain" description="OmpR/PhoB-type" evidence="6">
    <location>
        <begin position="1"/>
        <end position="93"/>
    </location>
</feature>